<dbReference type="PANTHER" id="PTHR33736:SF13">
    <property type="entry name" value="OS11G0155100 PROTEIN"/>
    <property type="match status" value="1"/>
</dbReference>
<evidence type="ECO:0000313" key="2">
    <source>
        <dbReference type="RefSeq" id="XP_008784237.2"/>
    </source>
</evidence>
<dbReference type="KEGG" id="pda:103703233"/>
<organism evidence="1 2">
    <name type="scientific">Phoenix dactylifera</name>
    <name type="common">Date palm</name>
    <dbReference type="NCBI Taxonomy" id="42345"/>
    <lineage>
        <taxon>Eukaryota</taxon>
        <taxon>Viridiplantae</taxon>
        <taxon>Streptophyta</taxon>
        <taxon>Embryophyta</taxon>
        <taxon>Tracheophyta</taxon>
        <taxon>Spermatophyta</taxon>
        <taxon>Magnoliopsida</taxon>
        <taxon>Liliopsida</taxon>
        <taxon>Arecaceae</taxon>
        <taxon>Coryphoideae</taxon>
        <taxon>Phoeniceae</taxon>
        <taxon>Phoenix</taxon>
    </lineage>
</organism>
<dbReference type="PANTHER" id="PTHR33736">
    <property type="entry name" value="F-BOX PROTEIN-RELATED"/>
    <property type="match status" value="1"/>
</dbReference>
<dbReference type="RefSeq" id="XP_008784237.2">
    <property type="nucleotide sequence ID" value="XM_008786015.4"/>
</dbReference>
<dbReference type="GeneID" id="103703233"/>
<dbReference type="OrthoDB" id="671172at2759"/>
<proteinExistence type="predicted"/>
<dbReference type="Proteomes" id="UP000228380">
    <property type="component" value="Chromosome 10"/>
</dbReference>
<gene>
    <name evidence="2" type="primary">LOC103703233</name>
</gene>
<keyword evidence="1" id="KW-1185">Reference proteome</keyword>
<reference evidence="2" key="2">
    <citation type="submission" date="2025-08" db="UniProtKB">
        <authorList>
            <consortium name="RefSeq"/>
        </authorList>
    </citation>
    <scope>IDENTIFICATION</scope>
    <source>
        <tissue evidence="2">Young leaves</tissue>
    </source>
</reference>
<name>A0A8B7BS56_PHODC</name>
<sequence length="313" mass="34435">MANESTPTGGGATTIEDLHDDVLTRALRHLDGPALAAASCATSRLRSVSTQPHIWRDICLATWPSLRHPRLLRILPSFPHSYRSFFFDAHPFPSLHATAAGRGRLTELISAVDLYHDGAPIFSRVVETETTSSWFQGAPFRIDALDRKDLSTAALVISPADLTLSWVIIDPAGLRAVNLSSRRPVAVDRQWYTWDTLVRFATVLEVGGSVYSATVVVTCHEATGHVRELGLTVEDIDGICLNGRNSLGILGAALEGERKRETEGETEMRYEGFAKGKRQREEWTAMRERMLDLCCTTVGVSAFLSFLALVAFP</sequence>
<protein>
    <submittedName>
        <fullName evidence="2">Probable F-box protein At2g36090</fullName>
    </submittedName>
</protein>
<dbReference type="SUPFAM" id="SSF81383">
    <property type="entry name" value="F-box domain"/>
    <property type="match status" value="1"/>
</dbReference>
<dbReference type="AlphaFoldDB" id="A0A8B7BS56"/>
<dbReference type="InterPro" id="IPR036047">
    <property type="entry name" value="F-box-like_dom_sf"/>
</dbReference>
<dbReference type="InterPro" id="IPR045283">
    <property type="entry name" value="AT3G44326-like"/>
</dbReference>
<evidence type="ECO:0000313" key="1">
    <source>
        <dbReference type="Proteomes" id="UP000228380"/>
    </source>
</evidence>
<accession>A0A8B7BS56</accession>
<reference evidence="1" key="1">
    <citation type="journal article" date="2019" name="Nat. Commun.">
        <title>Genome-wide association mapping of date palm fruit traits.</title>
        <authorList>
            <person name="Hazzouri K.M."/>
            <person name="Gros-Balthazard M."/>
            <person name="Flowers J.M."/>
            <person name="Copetti D."/>
            <person name="Lemansour A."/>
            <person name="Lebrun M."/>
            <person name="Masmoudi K."/>
            <person name="Ferrand S."/>
            <person name="Dhar M.I."/>
            <person name="Fresquez Z.A."/>
            <person name="Rosas U."/>
            <person name="Zhang J."/>
            <person name="Talag J."/>
            <person name="Lee S."/>
            <person name="Kudrna D."/>
            <person name="Powell R.F."/>
            <person name="Leitch I.J."/>
            <person name="Krueger R.R."/>
            <person name="Wing R.A."/>
            <person name="Amiri K.M.A."/>
            <person name="Purugganan M.D."/>
        </authorList>
    </citation>
    <scope>NUCLEOTIDE SEQUENCE [LARGE SCALE GENOMIC DNA]</scope>
    <source>
        <strain evidence="1">cv. Khalas</strain>
    </source>
</reference>